<reference evidence="1" key="1">
    <citation type="submission" date="2022-04" db="EMBL/GenBank/DDBJ databases">
        <title>Jade perch genome.</title>
        <authorList>
            <person name="Chao B."/>
        </authorList>
    </citation>
    <scope>NUCLEOTIDE SEQUENCE</scope>
    <source>
        <strain evidence="1">CB-2022</strain>
    </source>
</reference>
<gene>
    <name evidence="1" type="ORF">L3Q82_020761</name>
</gene>
<accession>A0ACB8V8Z8</accession>
<organism evidence="1 2">
    <name type="scientific">Scortum barcoo</name>
    <name type="common">barcoo grunter</name>
    <dbReference type="NCBI Taxonomy" id="214431"/>
    <lineage>
        <taxon>Eukaryota</taxon>
        <taxon>Metazoa</taxon>
        <taxon>Chordata</taxon>
        <taxon>Craniata</taxon>
        <taxon>Vertebrata</taxon>
        <taxon>Euteleostomi</taxon>
        <taxon>Actinopterygii</taxon>
        <taxon>Neopterygii</taxon>
        <taxon>Teleostei</taxon>
        <taxon>Neoteleostei</taxon>
        <taxon>Acanthomorphata</taxon>
        <taxon>Eupercaria</taxon>
        <taxon>Centrarchiformes</taxon>
        <taxon>Terapontoidei</taxon>
        <taxon>Terapontidae</taxon>
        <taxon>Scortum</taxon>
    </lineage>
</organism>
<name>A0ACB8V8Z8_9TELE</name>
<protein>
    <submittedName>
        <fullName evidence="1">Uncharacterized protein</fullName>
    </submittedName>
</protein>
<evidence type="ECO:0000313" key="1">
    <source>
        <dbReference type="EMBL" id="KAI3351936.1"/>
    </source>
</evidence>
<feature type="non-terminal residue" evidence="1">
    <location>
        <position position="1"/>
    </location>
</feature>
<sequence>FLPPRLSLWLSVHPRLRVSGSSSLPLMSTSHIHYHMALAQSALFPSVVLNYSVFLGQALVSSHCNDFLIICLYVMNEMEMYHHGQTGLALCQAATPQSGRMGAGRAHHDTGFLTERERCSEHGHYTKGSEVARWNMRRKRTSEWDS</sequence>
<dbReference type="EMBL" id="CM041554">
    <property type="protein sequence ID" value="KAI3351936.1"/>
    <property type="molecule type" value="Genomic_DNA"/>
</dbReference>
<keyword evidence="2" id="KW-1185">Reference proteome</keyword>
<comment type="caution">
    <text evidence="1">The sequence shown here is derived from an EMBL/GenBank/DDBJ whole genome shotgun (WGS) entry which is preliminary data.</text>
</comment>
<proteinExistence type="predicted"/>
<dbReference type="Proteomes" id="UP000831701">
    <property type="component" value="Chromosome 24"/>
</dbReference>
<evidence type="ECO:0000313" key="2">
    <source>
        <dbReference type="Proteomes" id="UP000831701"/>
    </source>
</evidence>